<dbReference type="GO" id="GO:0003785">
    <property type="term" value="F:actin monomer binding"/>
    <property type="evidence" value="ECO:0000318"/>
    <property type="project" value="GO_Central"/>
</dbReference>
<dbReference type="KEGG" id="tad:TRIADDRAFT_50159"/>
<comment type="function">
    <text evidence="9">Actin-binding protein involved in motile and morphological processes. Inhibits actin polymerization, likely by sequestering G-actin.</text>
</comment>
<dbReference type="PANTHER" id="PTHR13759">
    <property type="entry name" value="TWINFILIN"/>
    <property type="match status" value="1"/>
</dbReference>
<dbReference type="GO" id="GO:0030016">
    <property type="term" value="C:myofibril"/>
    <property type="evidence" value="ECO:0000318"/>
    <property type="project" value="GO_Central"/>
</dbReference>
<gene>
    <name evidence="13" type="ORF">TRIADDRAFT_50159</name>
</gene>
<dbReference type="SUPFAM" id="SSF55753">
    <property type="entry name" value="Actin depolymerizing proteins"/>
    <property type="match status" value="2"/>
</dbReference>
<keyword evidence="5" id="KW-0677">Repeat</keyword>
<dbReference type="EMBL" id="DS985244">
    <property type="protein sequence ID" value="EDV25884.1"/>
    <property type="molecule type" value="Genomic_DNA"/>
</dbReference>
<comment type="similarity">
    <text evidence="3">Belongs to the actin-binding proteins ADF family. Twinfilin subfamily.</text>
</comment>
<evidence type="ECO:0000256" key="4">
    <source>
        <dbReference type="ARBA" id="ARBA00022490"/>
    </source>
</evidence>
<dbReference type="PhylomeDB" id="B3RUU2"/>
<dbReference type="SMART" id="SM00102">
    <property type="entry name" value="ADF"/>
    <property type="match status" value="2"/>
</dbReference>
<dbReference type="GO" id="GO:0030042">
    <property type="term" value="P:actin filament depolymerization"/>
    <property type="evidence" value="ECO:0000318"/>
    <property type="project" value="GO_Central"/>
</dbReference>
<dbReference type="PROSITE" id="PS51263">
    <property type="entry name" value="ADF_H"/>
    <property type="match status" value="2"/>
</dbReference>
<dbReference type="STRING" id="10228.B3RUU2"/>
<dbReference type="RefSeq" id="XP_002111917.1">
    <property type="nucleotide sequence ID" value="XM_002111881.1"/>
</dbReference>
<dbReference type="InterPro" id="IPR002108">
    <property type="entry name" value="ADF-H"/>
</dbReference>
<dbReference type="Pfam" id="PF00241">
    <property type="entry name" value="Cofilin_ADF"/>
    <property type="match status" value="2"/>
</dbReference>
<organism evidence="13 14">
    <name type="scientific">Trichoplax adhaerens</name>
    <name type="common">Trichoplax reptans</name>
    <dbReference type="NCBI Taxonomy" id="10228"/>
    <lineage>
        <taxon>Eukaryota</taxon>
        <taxon>Metazoa</taxon>
        <taxon>Placozoa</taxon>
        <taxon>Uniplacotomia</taxon>
        <taxon>Trichoplacea</taxon>
        <taxon>Trichoplacidae</taxon>
        <taxon>Trichoplax</taxon>
    </lineage>
</organism>
<dbReference type="FunFam" id="3.40.20.10:FF:000042">
    <property type="entry name" value="Actin depolymerizing protein"/>
    <property type="match status" value="1"/>
</dbReference>
<proteinExistence type="inferred from homology"/>
<dbReference type="AlphaFoldDB" id="B3RUU2"/>
<feature type="region of interest" description="Disordered" evidence="11">
    <location>
        <begin position="305"/>
        <end position="326"/>
    </location>
</feature>
<dbReference type="PANTHER" id="PTHR13759:SF1">
    <property type="entry name" value="TWINFILIN"/>
    <property type="match status" value="1"/>
</dbReference>
<reference evidence="13 14" key="1">
    <citation type="journal article" date="2008" name="Nature">
        <title>The Trichoplax genome and the nature of placozoans.</title>
        <authorList>
            <person name="Srivastava M."/>
            <person name="Begovic E."/>
            <person name="Chapman J."/>
            <person name="Putnam N.H."/>
            <person name="Hellsten U."/>
            <person name="Kawashima T."/>
            <person name="Kuo A."/>
            <person name="Mitros T."/>
            <person name="Salamov A."/>
            <person name="Carpenter M.L."/>
            <person name="Signorovitch A.Y."/>
            <person name="Moreno M.A."/>
            <person name="Kamm K."/>
            <person name="Grimwood J."/>
            <person name="Schmutz J."/>
            <person name="Shapiro H."/>
            <person name="Grigoriev I.V."/>
            <person name="Buss L.W."/>
            <person name="Schierwater B."/>
            <person name="Dellaporta S.L."/>
            <person name="Rokhsar D.S."/>
        </authorList>
    </citation>
    <scope>NUCLEOTIDE SEQUENCE [LARGE SCALE GENOMIC DNA]</scope>
    <source>
        <strain evidence="13 14">Grell-BS-1999</strain>
    </source>
</reference>
<dbReference type="FunFam" id="3.40.20.10:FF:000007">
    <property type="entry name" value="Twinfilin-1 isoform 1"/>
    <property type="match status" value="1"/>
</dbReference>
<dbReference type="InterPro" id="IPR028458">
    <property type="entry name" value="Twinfilin"/>
</dbReference>
<dbReference type="GO" id="GO:0010976">
    <property type="term" value="P:positive regulation of neuron projection development"/>
    <property type="evidence" value="ECO:0000318"/>
    <property type="project" value="GO_Central"/>
</dbReference>
<evidence type="ECO:0000256" key="6">
    <source>
        <dbReference type="ARBA" id="ARBA00023203"/>
    </source>
</evidence>
<evidence type="ECO:0000256" key="2">
    <source>
        <dbReference type="ARBA" id="ARBA00004544"/>
    </source>
</evidence>
<evidence type="ECO:0000256" key="1">
    <source>
        <dbReference type="ARBA" id="ARBA00004245"/>
    </source>
</evidence>
<protein>
    <recommendedName>
        <fullName evidence="10">Twinfilin</fullName>
    </recommendedName>
</protein>
<dbReference type="CDD" id="cd11284">
    <property type="entry name" value="ADF_Twf-C_like"/>
    <property type="match status" value="1"/>
</dbReference>
<evidence type="ECO:0000313" key="13">
    <source>
        <dbReference type="EMBL" id="EDV25884.1"/>
    </source>
</evidence>
<accession>B3RUU2</accession>
<evidence type="ECO:0000256" key="9">
    <source>
        <dbReference type="ARBA" id="ARBA00056419"/>
    </source>
</evidence>
<dbReference type="CTD" id="6752627"/>
<dbReference type="OrthoDB" id="10006997at2759"/>
<evidence type="ECO:0000259" key="12">
    <source>
        <dbReference type="PROSITE" id="PS51263"/>
    </source>
</evidence>
<evidence type="ECO:0000313" key="14">
    <source>
        <dbReference type="Proteomes" id="UP000009022"/>
    </source>
</evidence>
<dbReference type="eggNOG" id="KOG1747">
    <property type="taxonomic scope" value="Eukaryota"/>
</dbReference>
<dbReference type="CDD" id="cd11285">
    <property type="entry name" value="ADF_Twf-N_like"/>
    <property type="match status" value="1"/>
</dbReference>
<dbReference type="Proteomes" id="UP000009022">
    <property type="component" value="Unassembled WGS sequence"/>
</dbReference>
<dbReference type="FunCoup" id="B3RUU2">
    <property type="interactions" value="1878"/>
</dbReference>
<dbReference type="GO" id="GO:0005884">
    <property type="term" value="C:actin filament"/>
    <property type="evidence" value="ECO:0000318"/>
    <property type="project" value="GO_Central"/>
</dbReference>
<feature type="domain" description="ADF-H" evidence="12">
    <location>
        <begin position="1"/>
        <end position="124"/>
    </location>
</feature>
<comment type="subunit">
    <text evidence="8">Interacts with G-actin; ADP-actin form.</text>
</comment>
<dbReference type="GO" id="GO:0010591">
    <property type="term" value="P:regulation of lamellipodium assembly"/>
    <property type="evidence" value="ECO:0000318"/>
    <property type="project" value="GO_Central"/>
</dbReference>
<dbReference type="OMA" id="YLFKHTH"/>
<keyword evidence="7" id="KW-0206">Cytoskeleton</keyword>
<dbReference type="GO" id="GO:0051016">
    <property type="term" value="P:barbed-end actin filament capping"/>
    <property type="evidence" value="ECO:0000318"/>
    <property type="project" value="GO_Central"/>
</dbReference>
<keyword evidence="4" id="KW-0963">Cytoplasm</keyword>
<dbReference type="Gene3D" id="3.40.20.10">
    <property type="entry name" value="Severin"/>
    <property type="match status" value="2"/>
</dbReference>
<dbReference type="HOGENOM" id="CLU_031995_0_1_1"/>
<evidence type="ECO:0000256" key="10">
    <source>
        <dbReference type="ARBA" id="ARBA00069496"/>
    </source>
</evidence>
<evidence type="ECO:0000256" key="3">
    <source>
        <dbReference type="ARBA" id="ARBA00009557"/>
    </source>
</evidence>
<dbReference type="InParanoid" id="B3RUU2"/>
<keyword evidence="14" id="KW-1185">Reference proteome</keyword>
<keyword evidence="6" id="KW-0009">Actin-binding</keyword>
<evidence type="ECO:0000256" key="5">
    <source>
        <dbReference type="ARBA" id="ARBA00022737"/>
    </source>
</evidence>
<evidence type="ECO:0000256" key="8">
    <source>
        <dbReference type="ARBA" id="ARBA00038532"/>
    </source>
</evidence>
<dbReference type="GO" id="GO:0005737">
    <property type="term" value="C:cytoplasm"/>
    <property type="evidence" value="ECO:0000318"/>
    <property type="project" value="GO_Central"/>
</dbReference>
<name>B3RUU2_TRIAD</name>
<evidence type="ECO:0000256" key="11">
    <source>
        <dbReference type="SAM" id="MobiDB-lite"/>
    </source>
</evidence>
<dbReference type="GO" id="GO:0051015">
    <property type="term" value="F:actin filament binding"/>
    <property type="evidence" value="ECO:0000318"/>
    <property type="project" value="GO_Central"/>
</dbReference>
<dbReference type="InterPro" id="IPR029006">
    <property type="entry name" value="ADF-H/Gelsolin-like_dom_sf"/>
</dbReference>
<evidence type="ECO:0000256" key="7">
    <source>
        <dbReference type="ARBA" id="ARBA00023212"/>
    </source>
</evidence>
<dbReference type="GeneID" id="6752627"/>
<dbReference type="GO" id="GO:0005938">
    <property type="term" value="C:cell cortex"/>
    <property type="evidence" value="ECO:0007669"/>
    <property type="project" value="UniProtKB-SubCell"/>
</dbReference>
<feature type="domain" description="ADF-H" evidence="12">
    <location>
        <begin position="162"/>
        <end position="298"/>
    </location>
</feature>
<comment type="subcellular location">
    <subcellularLocation>
        <location evidence="2">Cytoplasm</location>
        <location evidence="2">Cell cortex</location>
    </subcellularLocation>
    <subcellularLocation>
        <location evidence="1">Cytoplasm</location>
        <location evidence="1">Cytoskeleton</location>
    </subcellularLocation>
</comment>
<sequence>MSHQSGIIATEELASFLADSKDGNIRFIKVSIREGKTSGTFDFRRIKEKTPCYIFYRLDRKSNIGYEWLFISYSPDNSLVRQKMLYASTRYTVKRIFGDNHIKQELFGTVPEDVSLAGFHKHLESANAPPPLTMAEVEAQEIKKNEVGVEVGIDTKQSSMKSVFFPFNPDAMDKIQEFKDGNINYLHLGVDTGNEKITLENTDNISIAQLSSMVPIAHASYHLFNYKHIYEDNEVESTIFIYAVPVSKSSIKEKMLYSTCKTPVIQTIEEQFKICIARKLETDDASELTEEYIMSEIHPVKAEQKKTFAKPQGPNARRGQRRITKT</sequence>